<sequence>MEAPGQAEPWVLSNNNQRLDSSLEKNEERTTGAEGDILGRVLASASLSRGYDPDIEPIAVQKIDNSSSARAHLVVVTEKELDVRKDDGNRGQSRLLRQLHQMSSEVGHQVVVGHCISAPQRSESSLDQKKRRYNGFQLT</sequence>
<feature type="compositionally biased region" description="Basic and acidic residues" evidence="1">
    <location>
        <begin position="21"/>
        <end position="31"/>
    </location>
</feature>
<feature type="region of interest" description="Disordered" evidence="1">
    <location>
        <begin position="1"/>
        <end position="34"/>
    </location>
</feature>
<dbReference type="EMBL" id="PJEX01000107">
    <property type="protein sequence ID" value="TKW55222.1"/>
    <property type="molecule type" value="Genomic_DNA"/>
</dbReference>
<evidence type="ECO:0000313" key="2">
    <source>
        <dbReference type="EMBL" id="TKW55222.1"/>
    </source>
</evidence>
<protein>
    <submittedName>
        <fullName evidence="2">Uncharacterized protein</fullName>
    </submittedName>
</protein>
<evidence type="ECO:0000313" key="3">
    <source>
        <dbReference type="Proteomes" id="UP000310108"/>
    </source>
</evidence>
<dbReference type="AlphaFoldDB" id="A0A4U6XIN3"/>
<organism evidence="2 3">
    <name type="scientific">Colletotrichum tanaceti</name>
    <dbReference type="NCBI Taxonomy" id="1306861"/>
    <lineage>
        <taxon>Eukaryota</taxon>
        <taxon>Fungi</taxon>
        <taxon>Dikarya</taxon>
        <taxon>Ascomycota</taxon>
        <taxon>Pezizomycotina</taxon>
        <taxon>Sordariomycetes</taxon>
        <taxon>Hypocreomycetidae</taxon>
        <taxon>Glomerellales</taxon>
        <taxon>Glomerellaceae</taxon>
        <taxon>Colletotrichum</taxon>
        <taxon>Colletotrichum destructivum species complex</taxon>
    </lineage>
</organism>
<name>A0A4U6XIN3_9PEZI</name>
<feature type="region of interest" description="Disordered" evidence="1">
    <location>
        <begin position="120"/>
        <end position="139"/>
    </location>
</feature>
<evidence type="ECO:0000256" key="1">
    <source>
        <dbReference type="SAM" id="MobiDB-lite"/>
    </source>
</evidence>
<accession>A0A4U6XIN3</accession>
<gene>
    <name evidence="2" type="ORF">CTA1_9436</name>
</gene>
<dbReference type="Proteomes" id="UP000310108">
    <property type="component" value="Unassembled WGS sequence"/>
</dbReference>
<comment type="caution">
    <text evidence="2">The sequence shown here is derived from an EMBL/GenBank/DDBJ whole genome shotgun (WGS) entry which is preliminary data.</text>
</comment>
<proteinExistence type="predicted"/>
<keyword evidence="3" id="KW-1185">Reference proteome</keyword>
<reference evidence="2 3" key="1">
    <citation type="journal article" date="2019" name="PLoS ONE">
        <title>Comparative genome analysis indicates high evolutionary potential of pathogenicity genes in Colletotrichum tanaceti.</title>
        <authorList>
            <person name="Lelwala R.V."/>
            <person name="Korhonen P.K."/>
            <person name="Young N.D."/>
            <person name="Scott J.B."/>
            <person name="Ades P.A."/>
            <person name="Gasser R.B."/>
            <person name="Taylor P.W.J."/>
        </authorList>
    </citation>
    <scope>NUCLEOTIDE SEQUENCE [LARGE SCALE GENOMIC DNA]</scope>
    <source>
        <strain evidence="2">BRIP57314</strain>
    </source>
</reference>